<dbReference type="SMART" id="SM00347">
    <property type="entry name" value="HTH_MARR"/>
    <property type="match status" value="1"/>
</dbReference>
<evidence type="ECO:0000259" key="4">
    <source>
        <dbReference type="PROSITE" id="PS50995"/>
    </source>
</evidence>
<dbReference type="InterPro" id="IPR000835">
    <property type="entry name" value="HTH_MarR-typ"/>
</dbReference>
<dbReference type="Pfam" id="PF12802">
    <property type="entry name" value="MarR_2"/>
    <property type="match status" value="1"/>
</dbReference>
<dbReference type="GeneID" id="95703468"/>
<name>A0A117PPK3_9ACTN</name>
<evidence type="ECO:0000313" key="8">
    <source>
        <dbReference type="Proteomes" id="UP001432168"/>
    </source>
</evidence>
<dbReference type="AlphaFoldDB" id="A0A117PPK3"/>
<dbReference type="SUPFAM" id="SSF46785">
    <property type="entry name" value="Winged helix' DNA-binding domain"/>
    <property type="match status" value="1"/>
</dbReference>
<evidence type="ECO:0000313" key="7">
    <source>
        <dbReference type="Proteomes" id="UP000053039"/>
    </source>
</evidence>
<feature type="domain" description="HTH marR-type" evidence="4">
    <location>
        <begin position="1"/>
        <end position="150"/>
    </location>
</feature>
<dbReference type="PROSITE" id="PS01117">
    <property type="entry name" value="HTH_MARR_1"/>
    <property type="match status" value="1"/>
</dbReference>
<dbReference type="InterPro" id="IPR039422">
    <property type="entry name" value="MarR/SlyA-like"/>
</dbReference>
<dbReference type="Proteomes" id="UP000053039">
    <property type="component" value="Unassembled WGS sequence"/>
</dbReference>
<dbReference type="PANTHER" id="PTHR33164">
    <property type="entry name" value="TRANSCRIPTIONAL REGULATOR, MARR FAMILY"/>
    <property type="match status" value="1"/>
</dbReference>
<dbReference type="EMBL" id="CP109011">
    <property type="protein sequence ID" value="WUT41158.1"/>
    <property type="molecule type" value="Genomic_DNA"/>
</dbReference>
<dbReference type="RefSeq" id="WP_051832861.1">
    <property type="nucleotide sequence ID" value="NZ_CP107755.1"/>
</dbReference>
<dbReference type="InterPro" id="IPR036388">
    <property type="entry name" value="WH-like_DNA-bd_sf"/>
</dbReference>
<evidence type="ECO:0000256" key="1">
    <source>
        <dbReference type="ARBA" id="ARBA00023015"/>
    </source>
</evidence>
<evidence type="ECO:0000256" key="2">
    <source>
        <dbReference type="ARBA" id="ARBA00023125"/>
    </source>
</evidence>
<reference evidence="5 7" key="1">
    <citation type="submission" date="2015-10" db="EMBL/GenBank/DDBJ databases">
        <title>Draft genome sequence of Streptomyces pseudovenezuelae DSM 40212, type strain for the species Streptomyces pseudovenezuelae.</title>
        <authorList>
            <person name="Ruckert C."/>
            <person name="Winkler A."/>
            <person name="Kalinowski J."/>
            <person name="Kampfer P."/>
            <person name="Glaeser S."/>
        </authorList>
    </citation>
    <scope>NUCLEOTIDE SEQUENCE [LARGE SCALE GENOMIC DNA]</scope>
    <source>
        <strain evidence="5 7">DSM 40212</strain>
    </source>
</reference>
<evidence type="ECO:0000256" key="3">
    <source>
        <dbReference type="ARBA" id="ARBA00023163"/>
    </source>
</evidence>
<proteinExistence type="predicted"/>
<dbReference type="PRINTS" id="PR00598">
    <property type="entry name" value="HTHMARR"/>
</dbReference>
<keyword evidence="8" id="KW-1185">Reference proteome</keyword>
<dbReference type="PROSITE" id="PS50995">
    <property type="entry name" value="HTH_MARR_2"/>
    <property type="match status" value="1"/>
</dbReference>
<keyword evidence="3" id="KW-0804">Transcription</keyword>
<dbReference type="OrthoDB" id="5195026at2"/>
<dbReference type="PANTHER" id="PTHR33164:SF99">
    <property type="entry name" value="MARR FAMILY REGULATORY PROTEIN"/>
    <property type="match status" value="1"/>
</dbReference>
<dbReference type="InterPro" id="IPR023187">
    <property type="entry name" value="Tscrpt_reg_MarR-type_CS"/>
</dbReference>
<dbReference type="GO" id="GO:0003677">
    <property type="term" value="F:DNA binding"/>
    <property type="evidence" value="ECO:0007669"/>
    <property type="project" value="UniProtKB-KW"/>
</dbReference>
<organism evidence="5 7">
    <name type="scientific">Streptomyces pseudovenezuelae</name>
    <dbReference type="NCBI Taxonomy" id="67350"/>
    <lineage>
        <taxon>Bacteria</taxon>
        <taxon>Bacillati</taxon>
        <taxon>Actinomycetota</taxon>
        <taxon>Actinomycetes</taxon>
        <taxon>Kitasatosporales</taxon>
        <taxon>Streptomycetaceae</taxon>
        <taxon>Streptomyces</taxon>
        <taxon>Streptomyces aurantiacus group</taxon>
    </lineage>
</organism>
<dbReference type="EMBL" id="LMWM01000030">
    <property type="protein sequence ID" value="KUM84728.1"/>
    <property type="molecule type" value="Genomic_DNA"/>
</dbReference>
<sequence>MSQSASERQASQTEQGTWNKLVAFHTQVSELVEKTLQDRFGLSLSEYTALEALARVSGSDRPGLRMQALAEAVGMNQSSVSRLVTRLERQDLVERIHYEKDRRGVFTAITASGRETLDAAVPTYLQTLAAAFDRANADPDLRELVQRIGS</sequence>
<dbReference type="Gene3D" id="1.10.10.10">
    <property type="entry name" value="Winged helix-like DNA-binding domain superfamily/Winged helix DNA-binding domain"/>
    <property type="match status" value="1"/>
</dbReference>
<accession>A0A117PPK3</accession>
<keyword evidence="2" id="KW-0238">DNA-binding</keyword>
<gene>
    <name evidence="5" type="ORF">AQI94_29640</name>
    <name evidence="6" type="ORF">OG929_02300</name>
</gene>
<dbReference type="GO" id="GO:0006950">
    <property type="term" value="P:response to stress"/>
    <property type="evidence" value="ECO:0007669"/>
    <property type="project" value="TreeGrafter"/>
</dbReference>
<reference evidence="6" key="2">
    <citation type="submission" date="2022-10" db="EMBL/GenBank/DDBJ databases">
        <title>The complete genomes of actinobacterial strains from the NBC collection.</title>
        <authorList>
            <person name="Joergensen T.S."/>
            <person name="Alvarez Arevalo M."/>
            <person name="Sterndorff E.B."/>
            <person name="Faurdal D."/>
            <person name="Vuksanovic O."/>
            <person name="Mourched A.-S."/>
            <person name="Charusanti P."/>
            <person name="Shaw S."/>
            <person name="Blin K."/>
            <person name="Weber T."/>
        </authorList>
    </citation>
    <scope>NUCLEOTIDE SEQUENCE</scope>
    <source>
        <strain evidence="6">NBC_00686</strain>
    </source>
</reference>
<dbReference type="Proteomes" id="UP001432168">
    <property type="component" value="Chromosome"/>
</dbReference>
<dbReference type="GO" id="GO:0003700">
    <property type="term" value="F:DNA-binding transcription factor activity"/>
    <property type="evidence" value="ECO:0007669"/>
    <property type="project" value="InterPro"/>
</dbReference>
<protein>
    <submittedName>
        <fullName evidence="6">MarR family transcriptional regulator</fullName>
    </submittedName>
</protein>
<dbReference type="InterPro" id="IPR036390">
    <property type="entry name" value="WH_DNA-bd_sf"/>
</dbReference>
<evidence type="ECO:0000313" key="5">
    <source>
        <dbReference type="EMBL" id="KUM84728.1"/>
    </source>
</evidence>
<evidence type="ECO:0000313" key="6">
    <source>
        <dbReference type="EMBL" id="WUT41158.1"/>
    </source>
</evidence>
<keyword evidence="1" id="KW-0805">Transcription regulation</keyword>